<feature type="region of interest" description="Disordered" evidence="2">
    <location>
        <begin position="57"/>
        <end position="105"/>
    </location>
</feature>
<reference evidence="5" key="1">
    <citation type="submission" date="2016-10" db="EMBL/GenBank/DDBJ databases">
        <authorList>
            <person name="Varghese N."/>
            <person name="Submissions S."/>
        </authorList>
    </citation>
    <scope>NUCLEOTIDE SEQUENCE [LARGE SCALE GENOMIC DNA]</scope>
    <source>
        <strain evidence="5">CGMCC 4.3568</strain>
    </source>
</reference>
<dbReference type="GO" id="GO:0016787">
    <property type="term" value="F:hydrolase activity"/>
    <property type="evidence" value="ECO:0007669"/>
    <property type="project" value="UniProtKB-KW"/>
</dbReference>
<evidence type="ECO:0000256" key="1">
    <source>
        <dbReference type="ARBA" id="ARBA00022801"/>
    </source>
</evidence>
<keyword evidence="3" id="KW-1133">Transmembrane helix</keyword>
<dbReference type="AlphaFoldDB" id="A0A1I1CMI2"/>
<evidence type="ECO:0000313" key="5">
    <source>
        <dbReference type="Proteomes" id="UP000243799"/>
    </source>
</evidence>
<dbReference type="RefSeq" id="WP_091679609.1">
    <property type="nucleotide sequence ID" value="NZ_FOKG01000037.1"/>
</dbReference>
<evidence type="ECO:0000313" key="4">
    <source>
        <dbReference type="EMBL" id="SFB63744.1"/>
    </source>
</evidence>
<dbReference type="STRING" id="490629.SAMN05216266_1378"/>
<keyword evidence="5" id="KW-1185">Reference proteome</keyword>
<accession>A0A1I1CMI2</accession>
<dbReference type="Pfam" id="PF04203">
    <property type="entry name" value="Sortase"/>
    <property type="match status" value="1"/>
</dbReference>
<dbReference type="InterPro" id="IPR042001">
    <property type="entry name" value="Sortase_F"/>
</dbReference>
<protein>
    <submittedName>
        <fullName evidence="4">Sortase family protein</fullName>
    </submittedName>
</protein>
<dbReference type="CDD" id="cd05829">
    <property type="entry name" value="Sortase_F"/>
    <property type="match status" value="1"/>
</dbReference>
<dbReference type="OrthoDB" id="525039at2"/>
<dbReference type="InterPro" id="IPR023365">
    <property type="entry name" value="Sortase_dom-sf"/>
</dbReference>
<feature type="compositionally biased region" description="Low complexity" evidence="2">
    <location>
        <begin position="57"/>
        <end position="74"/>
    </location>
</feature>
<dbReference type="EMBL" id="FOKG01000037">
    <property type="protein sequence ID" value="SFB63744.1"/>
    <property type="molecule type" value="Genomic_DNA"/>
</dbReference>
<proteinExistence type="predicted"/>
<name>A0A1I1CMI2_9PSEU</name>
<gene>
    <name evidence="4" type="ORF">SAMN05216266_1378</name>
</gene>
<dbReference type="Gene3D" id="2.40.260.10">
    <property type="entry name" value="Sortase"/>
    <property type="match status" value="1"/>
</dbReference>
<feature type="compositionally biased region" description="Basic and acidic residues" evidence="2">
    <location>
        <begin position="75"/>
        <end position="84"/>
    </location>
</feature>
<keyword evidence="3" id="KW-0812">Transmembrane</keyword>
<evidence type="ECO:0000256" key="3">
    <source>
        <dbReference type="SAM" id="Phobius"/>
    </source>
</evidence>
<organism evidence="4 5">
    <name type="scientific">Amycolatopsis marina</name>
    <dbReference type="NCBI Taxonomy" id="490629"/>
    <lineage>
        <taxon>Bacteria</taxon>
        <taxon>Bacillati</taxon>
        <taxon>Actinomycetota</taxon>
        <taxon>Actinomycetes</taxon>
        <taxon>Pseudonocardiales</taxon>
        <taxon>Pseudonocardiaceae</taxon>
        <taxon>Amycolatopsis</taxon>
    </lineage>
</organism>
<dbReference type="InterPro" id="IPR005754">
    <property type="entry name" value="Sortase"/>
</dbReference>
<evidence type="ECO:0000256" key="2">
    <source>
        <dbReference type="SAM" id="MobiDB-lite"/>
    </source>
</evidence>
<sequence>MPVRIFQRHRLTTSFLAGVASLLVVELVIAGALLLPAEETVSGTALPVAAAPPKPVAQEKQAVPAEAEPAPAAATKEKPAEQPKAEPPPPPAPVQGQRPNTIRLPDGGTAALVRKEIVGPNAVLPVPENLNEATWWGAGLGANSGASVFAGHVNWQGEVGPFSELWQAQVNEDVVVKDEAGKEWKYRVSQLVTVHKDELPAKADELFSQGGAHRIVLVTCGGRWLGGATGYAENRIVIADPA</sequence>
<keyword evidence="1" id="KW-0378">Hydrolase</keyword>
<feature type="transmembrane region" description="Helical" evidence="3">
    <location>
        <begin position="12"/>
        <end position="35"/>
    </location>
</feature>
<dbReference type="Proteomes" id="UP000243799">
    <property type="component" value="Unassembled WGS sequence"/>
</dbReference>
<dbReference type="SUPFAM" id="SSF63817">
    <property type="entry name" value="Sortase"/>
    <property type="match status" value="1"/>
</dbReference>
<keyword evidence="3" id="KW-0472">Membrane</keyword>